<dbReference type="RefSeq" id="WP_271796068.1">
    <property type="nucleotide sequence ID" value="NZ_JAQMUC010000059.1"/>
</dbReference>
<protein>
    <submittedName>
        <fullName evidence="1">Uncharacterized protein</fullName>
    </submittedName>
</protein>
<dbReference type="EMBL" id="JAQMUC010000059">
    <property type="protein sequence ID" value="MDB9536242.1"/>
    <property type="molecule type" value="Genomic_DNA"/>
</dbReference>
<reference evidence="1 2" key="1">
    <citation type="submission" date="2023-01" db="EMBL/GenBank/DDBJ databases">
        <title>Genomes from the Australian National Cyanobacteria Reference Collection.</title>
        <authorList>
            <person name="Willis A."/>
            <person name="Lee E.M.F."/>
        </authorList>
    </citation>
    <scope>NUCLEOTIDE SEQUENCE [LARGE SCALE GENOMIC DNA]</scope>
    <source>
        <strain evidence="1 2">CS-1226</strain>
    </source>
</reference>
<proteinExistence type="predicted"/>
<sequence>MAVSLRYRGQGLPHSYIIAWLANYAANTPGLEWADNATVRLDLDILDIDDYSFYAPVAWLQTK</sequence>
<evidence type="ECO:0000313" key="1">
    <source>
        <dbReference type="EMBL" id="MDB9536242.1"/>
    </source>
</evidence>
<dbReference type="Proteomes" id="UP001211249">
    <property type="component" value="Unassembled WGS sequence"/>
</dbReference>
<evidence type="ECO:0000313" key="2">
    <source>
        <dbReference type="Proteomes" id="UP001211249"/>
    </source>
</evidence>
<accession>A0ABT5AHP0</accession>
<gene>
    <name evidence="1" type="ORF">PN451_10445</name>
</gene>
<organism evidence="1 2">
    <name type="scientific">Dolichospermum planctonicum CS-1226</name>
    <dbReference type="NCBI Taxonomy" id="3021751"/>
    <lineage>
        <taxon>Bacteria</taxon>
        <taxon>Bacillati</taxon>
        <taxon>Cyanobacteriota</taxon>
        <taxon>Cyanophyceae</taxon>
        <taxon>Nostocales</taxon>
        <taxon>Aphanizomenonaceae</taxon>
        <taxon>Dolichospermum</taxon>
        <taxon>Dolichospermum planctonicum</taxon>
    </lineage>
</organism>
<keyword evidence="2" id="KW-1185">Reference proteome</keyword>
<name>A0ABT5AHP0_9CYAN</name>
<comment type="caution">
    <text evidence="1">The sequence shown here is derived from an EMBL/GenBank/DDBJ whole genome shotgun (WGS) entry which is preliminary data.</text>
</comment>